<dbReference type="PROSITE" id="PS50089">
    <property type="entry name" value="ZF_RING_2"/>
    <property type="match status" value="1"/>
</dbReference>
<evidence type="ECO:0000256" key="8">
    <source>
        <dbReference type="PROSITE-ProRule" id="PRU00175"/>
    </source>
</evidence>
<evidence type="ECO:0000313" key="10">
    <source>
        <dbReference type="EMBL" id="KAL0482374.1"/>
    </source>
</evidence>
<gene>
    <name evidence="10" type="ORF">AKO1_013031</name>
</gene>
<dbReference type="GO" id="GO:0016567">
    <property type="term" value="P:protein ubiquitination"/>
    <property type="evidence" value="ECO:0007669"/>
    <property type="project" value="UniProtKB-ARBA"/>
</dbReference>
<feature type="domain" description="RING-type" evidence="9">
    <location>
        <begin position="165"/>
        <end position="206"/>
    </location>
</feature>
<dbReference type="GO" id="GO:0008270">
    <property type="term" value="F:zinc ion binding"/>
    <property type="evidence" value="ECO:0007669"/>
    <property type="project" value="UniProtKB-KW"/>
</dbReference>
<dbReference type="Pfam" id="PF13639">
    <property type="entry name" value="zf-RING_2"/>
    <property type="match status" value="1"/>
</dbReference>
<dbReference type="EC" id="2.3.2.27" evidence="2"/>
<dbReference type="InterPro" id="IPR001841">
    <property type="entry name" value="Znf_RING"/>
</dbReference>
<keyword evidence="6" id="KW-0833">Ubl conjugation pathway</keyword>
<dbReference type="PANTHER" id="PTHR45931:SF3">
    <property type="entry name" value="RING ZINC FINGER-CONTAINING PROTEIN"/>
    <property type="match status" value="1"/>
</dbReference>
<evidence type="ECO:0000256" key="4">
    <source>
        <dbReference type="ARBA" id="ARBA00022723"/>
    </source>
</evidence>
<comment type="catalytic activity">
    <reaction evidence="1">
        <text>S-ubiquitinyl-[E2 ubiquitin-conjugating enzyme]-L-cysteine + [acceptor protein]-L-lysine = [E2 ubiquitin-conjugating enzyme]-L-cysteine + N(6)-ubiquitinyl-[acceptor protein]-L-lysine.</text>
        <dbReference type="EC" id="2.3.2.27"/>
    </reaction>
</comment>
<evidence type="ECO:0000256" key="7">
    <source>
        <dbReference type="ARBA" id="ARBA00022833"/>
    </source>
</evidence>
<organism evidence="10 11">
    <name type="scientific">Acrasis kona</name>
    <dbReference type="NCBI Taxonomy" id="1008807"/>
    <lineage>
        <taxon>Eukaryota</taxon>
        <taxon>Discoba</taxon>
        <taxon>Heterolobosea</taxon>
        <taxon>Tetramitia</taxon>
        <taxon>Eutetramitia</taxon>
        <taxon>Acrasidae</taxon>
        <taxon>Acrasis</taxon>
    </lineage>
</organism>
<dbReference type="InterPro" id="IPR051834">
    <property type="entry name" value="RING_finger_E3_ligase"/>
</dbReference>
<dbReference type="GO" id="GO:0006511">
    <property type="term" value="P:ubiquitin-dependent protein catabolic process"/>
    <property type="evidence" value="ECO:0007669"/>
    <property type="project" value="TreeGrafter"/>
</dbReference>
<evidence type="ECO:0000313" key="11">
    <source>
        <dbReference type="Proteomes" id="UP001431209"/>
    </source>
</evidence>
<evidence type="ECO:0000256" key="5">
    <source>
        <dbReference type="ARBA" id="ARBA00022771"/>
    </source>
</evidence>
<dbReference type="AlphaFoldDB" id="A0AAW2YZD1"/>
<dbReference type="PANTHER" id="PTHR45931">
    <property type="entry name" value="SI:CH211-59O9.10"/>
    <property type="match status" value="1"/>
</dbReference>
<keyword evidence="5 8" id="KW-0863">Zinc-finger</keyword>
<dbReference type="FunFam" id="3.30.40.10:FF:000127">
    <property type="entry name" value="E3 ubiquitin-protein ligase RNF181"/>
    <property type="match status" value="1"/>
</dbReference>
<evidence type="ECO:0000259" key="9">
    <source>
        <dbReference type="PROSITE" id="PS50089"/>
    </source>
</evidence>
<keyword evidence="4" id="KW-0479">Metal-binding</keyword>
<dbReference type="GO" id="GO:0061630">
    <property type="term" value="F:ubiquitin protein ligase activity"/>
    <property type="evidence" value="ECO:0007669"/>
    <property type="project" value="UniProtKB-EC"/>
</dbReference>
<evidence type="ECO:0000256" key="1">
    <source>
        <dbReference type="ARBA" id="ARBA00000900"/>
    </source>
</evidence>
<dbReference type="InterPro" id="IPR013083">
    <property type="entry name" value="Znf_RING/FYVE/PHD"/>
</dbReference>
<sequence>MSEFFNLGQLFGITGTTRRQSNWDTNDLISRYGPSVSGFVNTLNQPERHLADPRQQQFYLMSGIPLITGNPYLDQFITLSNSQHFESRSEVGPGGVRFTVIPHDVDDSNTTMENLLWTTFQQAQNASTTAPTKKDAIASLPTINMTKERLEYRRLLQDGVDNDACSVCIEDYSINEELTQLPCEHIFHKDCIVPWIQEHNTCPTCRYELPLQEPEEEVKRNQRMVERFTQQGLQIMQIAEEDDIVFDRLYQIRKDIESMLSNRNEETVKRIIKDLQACEIFLDERNVRLEKINNNLTLAVQHQKKNELTKLKFLRDCIKKDLQEAALL</sequence>
<dbReference type="Proteomes" id="UP001431209">
    <property type="component" value="Unassembled WGS sequence"/>
</dbReference>
<reference evidence="10 11" key="1">
    <citation type="submission" date="2024-03" db="EMBL/GenBank/DDBJ databases">
        <title>The Acrasis kona genome and developmental transcriptomes reveal deep origins of eukaryotic multicellular pathways.</title>
        <authorList>
            <person name="Sheikh S."/>
            <person name="Fu C.-J."/>
            <person name="Brown M.W."/>
            <person name="Baldauf S.L."/>
        </authorList>
    </citation>
    <scope>NUCLEOTIDE SEQUENCE [LARGE SCALE GENOMIC DNA]</scope>
    <source>
        <strain evidence="10 11">ATCC MYA-3509</strain>
    </source>
</reference>
<keyword evidence="11" id="KW-1185">Reference proteome</keyword>
<comment type="caution">
    <text evidence="10">The sequence shown here is derived from an EMBL/GenBank/DDBJ whole genome shotgun (WGS) entry which is preliminary data.</text>
</comment>
<evidence type="ECO:0000256" key="3">
    <source>
        <dbReference type="ARBA" id="ARBA00022679"/>
    </source>
</evidence>
<evidence type="ECO:0000256" key="2">
    <source>
        <dbReference type="ARBA" id="ARBA00012483"/>
    </source>
</evidence>
<dbReference type="SMART" id="SM00184">
    <property type="entry name" value="RING"/>
    <property type="match status" value="1"/>
</dbReference>
<name>A0AAW2YZD1_9EUKA</name>
<accession>A0AAW2YZD1</accession>
<dbReference type="EMBL" id="JAOPGA020000842">
    <property type="protein sequence ID" value="KAL0482374.1"/>
    <property type="molecule type" value="Genomic_DNA"/>
</dbReference>
<proteinExistence type="predicted"/>
<dbReference type="Gene3D" id="3.30.40.10">
    <property type="entry name" value="Zinc/RING finger domain, C3HC4 (zinc finger)"/>
    <property type="match status" value="1"/>
</dbReference>
<evidence type="ECO:0000256" key="6">
    <source>
        <dbReference type="ARBA" id="ARBA00022786"/>
    </source>
</evidence>
<protein>
    <recommendedName>
        <fullName evidence="2">RING-type E3 ubiquitin transferase</fullName>
        <ecNumber evidence="2">2.3.2.27</ecNumber>
    </recommendedName>
</protein>
<dbReference type="GO" id="GO:0005634">
    <property type="term" value="C:nucleus"/>
    <property type="evidence" value="ECO:0007669"/>
    <property type="project" value="TreeGrafter"/>
</dbReference>
<keyword evidence="3" id="KW-0808">Transferase</keyword>
<keyword evidence="7" id="KW-0862">Zinc</keyword>
<dbReference type="CDD" id="cd16454">
    <property type="entry name" value="RING-H2_PA-TM-RING"/>
    <property type="match status" value="1"/>
</dbReference>
<dbReference type="SUPFAM" id="SSF57850">
    <property type="entry name" value="RING/U-box"/>
    <property type="match status" value="1"/>
</dbReference>